<evidence type="ECO:0000313" key="2">
    <source>
        <dbReference type="Proteomes" id="UP001488838"/>
    </source>
</evidence>
<proteinExistence type="predicted"/>
<accession>A0AAW0IPI9</accession>
<evidence type="ECO:0000313" key="1">
    <source>
        <dbReference type="EMBL" id="KAK7816073.1"/>
    </source>
</evidence>
<dbReference type="EMBL" id="JBBHLL010000106">
    <property type="protein sequence ID" value="KAK7816073.1"/>
    <property type="molecule type" value="Genomic_DNA"/>
</dbReference>
<reference evidence="1 2" key="1">
    <citation type="journal article" date="2023" name="bioRxiv">
        <title>Conserved and derived expression patterns and positive selection on dental genes reveal complex evolutionary context of ever-growing rodent molars.</title>
        <authorList>
            <person name="Calamari Z.T."/>
            <person name="Song A."/>
            <person name="Cohen E."/>
            <person name="Akter M."/>
            <person name="Roy R.D."/>
            <person name="Hallikas O."/>
            <person name="Christensen M.M."/>
            <person name="Li P."/>
            <person name="Marangoni P."/>
            <person name="Jernvall J."/>
            <person name="Klein O.D."/>
        </authorList>
    </citation>
    <scope>NUCLEOTIDE SEQUENCE [LARGE SCALE GENOMIC DNA]</scope>
    <source>
        <strain evidence="1">V071</strain>
    </source>
</reference>
<sequence length="67" mass="7629">MNADQMPVSLPSSQVFRTDLITAMKLHDSYQLNPDDYYVLADPWRQEWEKGVQVPVSPGTIPQPVAR</sequence>
<keyword evidence="2" id="KW-1185">Reference proteome</keyword>
<organism evidence="1 2">
    <name type="scientific">Myodes glareolus</name>
    <name type="common">Bank vole</name>
    <name type="synonym">Clethrionomys glareolus</name>
    <dbReference type="NCBI Taxonomy" id="447135"/>
    <lineage>
        <taxon>Eukaryota</taxon>
        <taxon>Metazoa</taxon>
        <taxon>Chordata</taxon>
        <taxon>Craniata</taxon>
        <taxon>Vertebrata</taxon>
        <taxon>Euteleostomi</taxon>
        <taxon>Mammalia</taxon>
        <taxon>Eutheria</taxon>
        <taxon>Euarchontoglires</taxon>
        <taxon>Glires</taxon>
        <taxon>Rodentia</taxon>
        <taxon>Myomorpha</taxon>
        <taxon>Muroidea</taxon>
        <taxon>Cricetidae</taxon>
        <taxon>Arvicolinae</taxon>
        <taxon>Myodes</taxon>
    </lineage>
</organism>
<comment type="caution">
    <text evidence="1">The sequence shown here is derived from an EMBL/GenBank/DDBJ whole genome shotgun (WGS) entry which is preliminary data.</text>
</comment>
<protein>
    <submittedName>
        <fullName evidence="1">Uncharacterized protein</fullName>
    </submittedName>
</protein>
<dbReference type="Proteomes" id="UP001488838">
    <property type="component" value="Unassembled WGS sequence"/>
</dbReference>
<name>A0AAW0IPI9_MYOGA</name>
<dbReference type="AlphaFoldDB" id="A0AAW0IPI9"/>
<gene>
    <name evidence="1" type="ORF">U0070_024809</name>
</gene>